<comment type="similarity">
    <text evidence="1">Belongs to the ATP-dependent AMP-binding enzyme family.</text>
</comment>
<dbReference type="EMBL" id="JAEKNQ010000029">
    <property type="protein sequence ID" value="MBJ7602964.1"/>
    <property type="molecule type" value="Genomic_DNA"/>
</dbReference>
<dbReference type="InterPro" id="IPR042099">
    <property type="entry name" value="ANL_N_sf"/>
</dbReference>
<evidence type="ECO:0000256" key="4">
    <source>
        <dbReference type="ARBA" id="ARBA00022840"/>
    </source>
</evidence>
<gene>
    <name evidence="7" type="ORF">JF888_07200</name>
</gene>
<dbReference type="Pfam" id="PF13193">
    <property type="entry name" value="AMP-binding_C"/>
    <property type="match status" value="1"/>
</dbReference>
<feature type="domain" description="AMP-dependent synthetase/ligase" evidence="5">
    <location>
        <begin position="55"/>
        <end position="397"/>
    </location>
</feature>
<protein>
    <submittedName>
        <fullName evidence="7">AMP-binding protein</fullName>
    </submittedName>
</protein>
<dbReference type="GO" id="GO:0016405">
    <property type="term" value="F:CoA-ligase activity"/>
    <property type="evidence" value="ECO:0007669"/>
    <property type="project" value="UniProtKB-ARBA"/>
</dbReference>
<dbReference type="Gene3D" id="3.40.50.12780">
    <property type="entry name" value="N-terminal domain of ligase-like"/>
    <property type="match status" value="1"/>
</dbReference>
<evidence type="ECO:0000256" key="1">
    <source>
        <dbReference type="ARBA" id="ARBA00006432"/>
    </source>
</evidence>
<dbReference type="SUPFAM" id="SSF56801">
    <property type="entry name" value="Acetyl-CoA synthetase-like"/>
    <property type="match status" value="1"/>
</dbReference>
<evidence type="ECO:0000256" key="3">
    <source>
        <dbReference type="ARBA" id="ARBA00022741"/>
    </source>
</evidence>
<dbReference type="AlphaFoldDB" id="A0A934KAH8"/>
<evidence type="ECO:0000259" key="5">
    <source>
        <dbReference type="Pfam" id="PF00501"/>
    </source>
</evidence>
<dbReference type="InterPro" id="IPR020845">
    <property type="entry name" value="AMP-binding_CS"/>
</dbReference>
<dbReference type="Proteomes" id="UP000620075">
    <property type="component" value="Unassembled WGS sequence"/>
</dbReference>
<proteinExistence type="inferred from homology"/>
<dbReference type="GO" id="GO:0016878">
    <property type="term" value="F:acid-thiol ligase activity"/>
    <property type="evidence" value="ECO:0007669"/>
    <property type="project" value="UniProtKB-ARBA"/>
</dbReference>
<dbReference type="PANTHER" id="PTHR43352:SF1">
    <property type="entry name" value="ANTHRANILATE--COA LIGASE"/>
    <property type="match status" value="1"/>
</dbReference>
<dbReference type="InterPro" id="IPR045851">
    <property type="entry name" value="AMP-bd_C_sf"/>
</dbReference>
<evidence type="ECO:0000259" key="6">
    <source>
        <dbReference type="Pfam" id="PF13193"/>
    </source>
</evidence>
<evidence type="ECO:0000313" key="7">
    <source>
        <dbReference type="EMBL" id="MBJ7602964.1"/>
    </source>
</evidence>
<evidence type="ECO:0000313" key="8">
    <source>
        <dbReference type="Proteomes" id="UP000620075"/>
    </source>
</evidence>
<dbReference type="InterPro" id="IPR000873">
    <property type="entry name" value="AMP-dep_synth/lig_dom"/>
</dbReference>
<feature type="domain" description="AMP-binding enzyme C-terminal" evidence="6">
    <location>
        <begin position="451"/>
        <end position="529"/>
    </location>
</feature>
<accession>A0A934KAH8</accession>
<organism evidence="7 8">
    <name type="scientific">Candidatus Dormiibacter inghamiae</name>
    <dbReference type="NCBI Taxonomy" id="3127013"/>
    <lineage>
        <taxon>Bacteria</taxon>
        <taxon>Bacillati</taxon>
        <taxon>Candidatus Dormiibacterota</taxon>
        <taxon>Candidatus Dormibacteria</taxon>
        <taxon>Candidatus Dormibacterales</taxon>
        <taxon>Candidatus Dormibacteraceae</taxon>
        <taxon>Candidatus Dormiibacter</taxon>
    </lineage>
</organism>
<keyword evidence="4" id="KW-0067">ATP-binding</keyword>
<dbReference type="GO" id="GO:0044550">
    <property type="term" value="P:secondary metabolite biosynthetic process"/>
    <property type="evidence" value="ECO:0007669"/>
    <property type="project" value="TreeGrafter"/>
</dbReference>
<dbReference type="PANTHER" id="PTHR43352">
    <property type="entry name" value="ACETYL-COA SYNTHETASE"/>
    <property type="match status" value="1"/>
</dbReference>
<dbReference type="PROSITE" id="PS00455">
    <property type="entry name" value="AMP_BINDING"/>
    <property type="match status" value="1"/>
</dbReference>
<dbReference type="RefSeq" id="WP_338178178.1">
    <property type="nucleotide sequence ID" value="NZ_JAEKNQ010000029.1"/>
</dbReference>
<sequence>MSARELAPSTHVDQFTRQNLPPAKLWPEFVFGLPELQYPQRLNCVDALLDRHVREGRGERRCLLSLEETWSYAELQRRANQIAGVLVNDFGLVPGNRVLLRGFNSPWLAACWFGVLKAGCVVVATMPLLRSGELQPVGEMADLQLAISDHRRLEDLQAAQLPDVPILAFGGGQSGDLLERMERQPAQFESFATSADDVCMLAFTSGTTGRPKATMHFHRDVLAVCDTFSRHVLKPTSNDLFTGSPPLAFTFGLGGLLLFPLHAGAATLLLEQSGPEQLLEGIQRNRVTTLFTAPTAFRFLLGRLAEADLSSLRDCVSAGETLPAATWNAWQRGTGIRIIDGLGSTEMLHIFIAETPERMRPGFTGRAIPGYHAEVQDEDGRPVPDGEMGRLAVKGPTGCRYLRGDRQTVYVKNGWNLTGDIYVRDGDGYFSYRSRADDMIISAGYNIAGPEVEEALLQHPAVLEAAVVGVPDEQRGMIVKAFVVLESTAGESDGTIKELQDFVKSRIAPYKYPRQIELVSALPRTTTGKLQRFRLRQPGSSA</sequence>
<name>A0A934KAH8_9BACT</name>
<dbReference type="FunFam" id="3.30.300.30:FF:000005">
    <property type="entry name" value="Acyl-coenzyme A synthetase ACSM5, mitochondrial"/>
    <property type="match status" value="1"/>
</dbReference>
<reference evidence="7 8" key="1">
    <citation type="submission" date="2020-10" db="EMBL/GenBank/DDBJ databases">
        <title>Ca. Dormibacterota MAGs.</title>
        <authorList>
            <person name="Montgomery K."/>
        </authorList>
    </citation>
    <scope>NUCLEOTIDE SEQUENCE [LARGE SCALE GENOMIC DNA]</scope>
    <source>
        <strain evidence="7">SC8811_S16_3</strain>
    </source>
</reference>
<dbReference type="Gene3D" id="3.30.300.30">
    <property type="match status" value="1"/>
</dbReference>
<keyword evidence="3" id="KW-0547">Nucleotide-binding</keyword>
<keyword evidence="2" id="KW-0436">Ligase</keyword>
<dbReference type="GO" id="GO:0005524">
    <property type="term" value="F:ATP binding"/>
    <property type="evidence" value="ECO:0007669"/>
    <property type="project" value="UniProtKB-KW"/>
</dbReference>
<comment type="caution">
    <text evidence="7">The sequence shown here is derived from an EMBL/GenBank/DDBJ whole genome shotgun (WGS) entry which is preliminary data.</text>
</comment>
<dbReference type="InterPro" id="IPR025110">
    <property type="entry name" value="AMP-bd_C"/>
</dbReference>
<evidence type="ECO:0000256" key="2">
    <source>
        <dbReference type="ARBA" id="ARBA00022598"/>
    </source>
</evidence>
<dbReference type="Pfam" id="PF00501">
    <property type="entry name" value="AMP-binding"/>
    <property type="match status" value="1"/>
</dbReference>